<evidence type="ECO:0000256" key="1">
    <source>
        <dbReference type="SAM" id="SignalP"/>
    </source>
</evidence>
<organism evidence="2 3">
    <name type="scientific">Prunus yedoensis var. nudiflora</name>
    <dbReference type="NCBI Taxonomy" id="2094558"/>
    <lineage>
        <taxon>Eukaryota</taxon>
        <taxon>Viridiplantae</taxon>
        <taxon>Streptophyta</taxon>
        <taxon>Embryophyta</taxon>
        <taxon>Tracheophyta</taxon>
        <taxon>Spermatophyta</taxon>
        <taxon>Magnoliopsida</taxon>
        <taxon>eudicotyledons</taxon>
        <taxon>Gunneridae</taxon>
        <taxon>Pentapetalae</taxon>
        <taxon>rosids</taxon>
        <taxon>fabids</taxon>
        <taxon>Rosales</taxon>
        <taxon>Rosaceae</taxon>
        <taxon>Amygdaloideae</taxon>
        <taxon>Amygdaleae</taxon>
        <taxon>Prunus</taxon>
    </lineage>
</organism>
<feature type="chain" id="PRO_5016395284" evidence="1">
    <location>
        <begin position="29"/>
        <end position="68"/>
    </location>
</feature>
<proteinExistence type="predicted"/>
<keyword evidence="1" id="KW-0732">Signal</keyword>
<dbReference type="AlphaFoldDB" id="A0A314ZKY0"/>
<evidence type="ECO:0000313" key="2">
    <source>
        <dbReference type="EMBL" id="PQQ19083.1"/>
    </source>
</evidence>
<dbReference type="OrthoDB" id="1742054at2759"/>
<accession>A0A314ZKY0</accession>
<feature type="signal peptide" evidence="1">
    <location>
        <begin position="1"/>
        <end position="28"/>
    </location>
</feature>
<sequence length="68" mass="7865">MDTSKKFLQVLLLACCCVFVIKNDAVEASHNVYPEFQSLAAVKVNQVHRTAFHFQPPSNWINGWYYFV</sequence>
<reference evidence="2 3" key="1">
    <citation type="submission" date="2018-02" db="EMBL/GenBank/DDBJ databases">
        <title>Draft genome of wild Prunus yedoensis var. nudiflora.</title>
        <authorList>
            <person name="Baek S."/>
            <person name="Kim J.-H."/>
            <person name="Choi K."/>
            <person name="Kim G.-B."/>
            <person name="Cho A."/>
            <person name="Jang H."/>
            <person name="Shin C.-H."/>
            <person name="Yu H.-J."/>
            <person name="Mun J.-H."/>
        </authorList>
    </citation>
    <scope>NUCLEOTIDE SEQUENCE [LARGE SCALE GENOMIC DNA]</scope>
    <source>
        <strain evidence="3">cv. Jeju island</strain>
        <tissue evidence="2">Leaf</tissue>
    </source>
</reference>
<keyword evidence="3" id="KW-1185">Reference proteome</keyword>
<name>A0A314ZKY0_PRUYE</name>
<dbReference type="STRING" id="2094558.A0A314ZKY0"/>
<dbReference type="EMBL" id="PJQY01000083">
    <property type="protein sequence ID" value="PQQ19083.1"/>
    <property type="molecule type" value="Genomic_DNA"/>
</dbReference>
<dbReference type="Proteomes" id="UP000250321">
    <property type="component" value="Unassembled WGS sequence"/>
</dbReference>
<comment type="caution">
    <text evidence="2">The sequence shown here is derived from an EMBL/GenBank/DDBJ whole genome shotgun (WGS) entry which is preliminary data.</text>
</comment>
<protein>
    <submittedName>
        <fullName evidence="2">Beta-fructofuranosidase insoluble isoenzyme 1</fullName>
    </submittedName>
</protein>
<evidence type="ECO:0000313" key="3">
    <source>
        <dbReference type="Proteomes" id="UP000250321"/>
    </source>
</evidence>
<gene>
    <name evidence="2" type="ORF">Pyn_00594</name>
</gene>